<protein>
    <recommendedName>
        <fullName evidence="8">NAD kinase</fullName>
        <ecNumber evidence="8">2.7.1.23</ecNumber>
    </recommendedName>
    <alternativeName>
        <fullName evidence="8">ATP-dependent NAD kinase</fullName>
    </alternativeName>
</protein>
<feature type="binding site" evidence="8">
    <location>
        <begin position="189"/>
        <end position="194"/>
    </location>
    <ligand>
        <name>NAD(+)</name>
        <dbReference type="ChEBI" id="CHEBI:57540"/>
    </ligand>
</feature>
<dbReference type="AlphaFoldDB" id="A0A1F6V1E6"/>
<evidence type="ECO:0000256" key="8">
    <source>
        <dbReference type="HAMAP-Rule" id="MF_00361"/>
    </source>
</evidence>
<proteinExistence type="inferred from homology"/>
<keyword evidence="6 8" id="KW-0520">NAD</keyword>
<evidence type="ECO:0000256" key="4">
    <source>
        <dbReference type="ARBA" id="ARBA00022840"/>
    </source>
</evidence>
<name>A0A1F6V1E6_9PROT</name>
<dbReference type="Proteomes" id="UP000179076">
    <property type="component" value="Unassembled WGS sequence"/>
</dbReference>
<evidence type="ECO:0000313" key="9">
    <source>
        <dbReference type="EMBL" id="OGI63276.1"/>
    </source>
</evidence>
<feature type="binding site" evidence="8">
    <location>
        <position position="159"/>
    </location>
    <ligand>
        <name>NAD(+)</name>
        <dbReference type="ChEBI" id="CHEBI:57540"/>
    </ligand>
</feature>
<evidence type="ECO:0000256" key="3">
    <source>
        <dbReference type="ARBA" id="ARBA00022777"/>
    </source>
</evidence>
<dbReference type="InterPro" id="IPR017437">
    <property type="entry name" value="ATP-NAD_kinase_PpnK-typ_C"/>
</dbReference>
<dbReference type="EC" id="2.7.1.23" evidence="8"/>
<dbReference type="Pfam" id="PF01513">
    <property type="entry name" value="NAD_kinase"/>
    <property type="match status" value="1"/>
</dbReference>
<dbReference type="GO" id="GO:0051287">
    <property type="term" value="F:NAD binding"/>
    <property type="evidence" value="ECO:0007669"/>
    <property type="project" value="UniProtKB-ARBA"/>
</dbReference>
<dbReference type="GO" id="GO:0019674">
    <property type="term" value="P:NAD+ metabolic process"/>
    <property type="evidence" value="ECO:0007669"/>
    <property type="project" value="InterPro"/>
</dbReference>
<feature type="binding site" evidence="8">
    <location>
        <position position="176"/>
    </location>
    <ligand>
        <name>NAD(+)</name>
        <dbReference type="ChEBI" id="CHEBI:57540"/>
    </ligand>
</feature>
<dbReference type="InterPro" id="IPR002504">
    <property type="entry name" value="NADK"/>
</dbReference>
<evidence type="ECO:0000256" key="1">
    <source>
        <dbReference type="ARBA" id="ARBA00022679"/>
    </source>
</evidence>
<dbReference type="NCBIfam" id="NF002306">
    <property type="entry name" value="PRK01231.1"/>
    <property type="match status" value="1"/>
</dbReference>
<keyword evidence="2 8" id="KW-0547">Nucleotide-binding</keyword>
<dbReference type="SUPFAM" id="SSF111331">
    <property type="entry name" value="NAD kinase/diacylglycerol kinase-like"/>
    <property type="match status" value="1"/>
</dbReference>
<dbReference type="Gene3D" id="2.60.200.30">
    <property type="entry name" value="Probable inorganic polyphosphate/atp-NAD kinase, domain 2"/>
    <property type="match status" value="1"/>
</dbReference>
<comment type="cofactor">
    <cofactor evidence="8">
        <name>a divalent metal cation</name>
        <dbReference type="ChEBI" id="CHEBI:60240"/>
    </cofactor>
</comment>
<dbReference type="InterPro" id="IPR016064">
    <property type="entry name" value="NAD/diacylglycerol_kinase_sf"/>
</dbReference>
<accession>A0A1F6V1E6</accession>
<dbReference type="FunFam" id="2.60.200.30:FF:000009">
    <property type="entry name" value="Poly(P)/ATP NAD kinase"/>
    <property type="match status" value="1"/>
</dbReference>
<comment type="caution">
    <text evidence="9">The sequence shown here is derived from an EMBL/GenBank/DDBJ whole genome shotgun (WGS) entry which is preliminary data.</text>
</comment>
<evidence type="ECO:0000256" key="2">
    <source>
        <dbReference type="ARBA" id="ARBA00022741"/>
    </source>
</evidence>
<dbReference type="PANTHER" id="PTHR20275">
    <property type="entry name" value="NAD KINASE"/>
    <property type="match status" value="1"/>
</dbReference>
<evidence type="ECO:0000313" key="10">
    <source>
        <dbReference type="Proteomes" id="UP000179076"/>
    </source>
</evidence>
<feature type="binding site" evidence="8">
    <location>
        <begin position="148"/>
        <end position="149"/>
    </location>
    <ligand>
        <name>NAD(+)</name>
        <dbReference type="ChEBI" id="CHEBI:57540"/>
    </ligand>
</feature>
<feature type="binding site" evidence="8">
    <location>
        <position position="249"/>
    </location>
    <ligand>
        <name>NAD(+)</name>
        <dbReference type="ChEBI" id="CHEBI:57540"/>
    </ligand>
</feature>
<comment type="function">
    <text evidence="8">Involved in the regulation of the intracellular balance of NAD and NADP, and is a key enzyme in the biosynthesis of NADP. Catalyzes specifically the phosphorylation on 2'-hydroxyl of the adenosine moiety of NAD to yield NADP.</text>
</comment>
<comment type="similarity">
    <text evidence="8">Belongs to the NAD kinase family.</text>
</comment>
<dbReference type="HAMAP" id="MF_00361">
    <property type="entry name" value="NAD_kinase"/>
    <property type="match status" value="1"/>
</dbReference>
<gene>
    <name evidence="8" type="primary">nadK</name>
    <name evidence="9" type="ORF">A2W18_10645</name>
</gene>
<dbReference type="PANTHER" id="PTHR20275:SF0">
    <property type="entry name" value="NAD KINASE"/>
    <property type="match status" value="1"/>
</dbReference>
<feature type="binding site" evidence="8">
    <location>
        <position position="178"/>
    </location>
    <ligand>
        <name>NAD(+)</name>
        <dbReference type="ChEBI" id="CHEBI:57540"/>
    </ligand>
</feature>
<keyword evidence="4 8" id="KW-0067">ATP-binding</keyword>
<dbReference type="GO" id="GO:0005737">
    <property type="term" value="C:cytoplasm"/>
    <property type="evidence" value="ECO:0007669"/>
    <property type="project" value="UniProtKB-SubCell"/>
</dbReference>
<keyword evidence="5 8" id="KW-0521">NADP</keyword>
<dbReference type="Gene3D" id="3.40.50.10330">
    <property type="entry name" value="Probable inorganic polyphosphate/atp-NAD kinase, domain 1"/>
    <property type="match status" value="1"/>
</dbReference>
<comment type="catalytic activity">
    <reaction evidence="7 8">
        <text>NAD(+) + ATP = ADP + NADP(+) + H(+)</text>
        <dbReference type="Rhea" id="RHEA:18629"/>
        <dbReference type="ChEBI" id="CHEBI:15378"/>
        <dbReference type="ChEBI" id="CHEBI:30616"/>
        <dbReference type="ChEBI" id="CHEBI:57540"/>
        <dbReference type="ChEBI" id="CHEBI:58349"/>
        <dbReference type="ChEBI" id="CHEBI:456216"/>
        <dbReference type="EC" id="2.7.1.23"/>
    </reaction>
</comment>
<comment type="caution">
    <text evidence="8">Lacks conserved residue(s) required for the propagation of feature annotation.</text>
</comment>
<dbReference type="EMBL" id="MFSP01000158">
    <property type="protein sequence ID" value="OGI63276.1"/>
    <property type="molecule type" value="Genomic_DNA"/>
</dbReference>
<feature type="binding site" evidence="8">
    <location>
        <begin position="74"/>
        <end position="75"/>
    </location>
    <ligand>
        <name>NAD(+)</name>
        <dbReference type="ChEBI" id="CHEBI:57540"/>
    </ligand>
</feature>
<keyword evidence="8" id="KW-0963">Cytoplasm</keyword>
<sequence length="293" mass="31673">MKNSAINTVGLFGKFRGDGVGTHLVRLARFLKDRGLKVVVDDSSARDLPEPIGASMPLARIGAEIDLAIAIGGDGTLLHIARALAEHAVPVIGVNQGRLGFLTDIPLVDMEREVGRILDGKFQSEHRLLLHAEVHRNGQVLHADRALNDVIIAKGEVARLIEYETYIGEQFVNSARGDGIIIASPTGSTAYAMSAGGPILHPSLPALVLVPICPHTLSNRPIVVSADSVVHIVVVGLLPGQAHVTLDGQINYNLLDGDRIYVRRAQHSVELLHPLQRSHYDVLREKLGWGTKY</sequence>
<evidence type="ECO:0000256" key="7">
    <source>
        <dbReference type="ARBA" id="ARBA00047925"/>
    </source>
</evidence>
<keyword evidence="1 8" id="KW-0808">Transferase</keyword>
<keyword evidence="3 8" id="KW-0418">Kinase</keyword>
<dbReference type="InterPro" id="IPR017438">
    <property type="entry name" value="ATP-NAD_kinase_N"/>
</dbReference>
<dbReference type="Pfam" id="PF20143">
    <property type="entry name" value="NAD_kinase_C"/>
    <property type="match status" value="1"/>
</dbReference>
<comment type="subcellular location">
    <subcellularLocation>
        <location evidence="8">Cytoplasm</location>
    </subcellularLocation>
</comment>
<feature type="binding site" evidence="8">
    <location>
        <position position="79"/>
    </location>
    <ligand>
        <name>NAD(+)</name>
        <dbReference type="ChEBI" id="CHEBI:57540"/>
    </ligand>
</feature>
<reference evidence="9 10" key="1">
    <citation type="journal article" date="2016" name="Nat. Commun.">
        <title>Thousands of microbial genomes shed light on interconnected biogeochemical processes in an aquifer system.</title>
        <authorList>
            <person name="Anantharaman K."/>
            <person name="Brown C.T."/>
            <person name="Hug L.A."/>
            <person name="Sharon I."/>
            <person name="Castelle C.J."/>
            <person name="Probst A.J."/>
            <person name="Thomas B.C."/>
            <person name="Singh A."/>
            <person name="Wilkins M.J."/>
            <person name="Karaoz U."/>
            <person name="Brodie E.L."/>
            <person name="Williams K.H."/>
            <person name="Hubbard S.S."/>
            <person name="Banfield J.F."/>
        </authorList>
    </citation>
    <scope>NUCLEOTIDE SEQUENCE [LARGE SCALE GENOMIC DNA]</scope>
</reference>
<feature type="active site" description="Proton acceptor" evidence="8">
    <location>
        <position position="74"/>
    </location>
</feature>
<dbReference type="GO" id="GO:0003951">
    <property type="term" value="F:NAD+ kinase activity"/>
    <property type="evidence" value="ECO:0007669"/>
    <property type="project" value="UniProtKB-UniRule"/>
</dbReference>
<dbReference type="GO" id="GO:0046872">
    <property type="term" value="F:metal ion binding"/>
    <property type="evidence" value="ECO:0007669"/>
    <property type="project" value="UniProtKB-UniRule"/>
</dbReference>
<dbReference type="GO" id="GO:0006741">
    <property type="term" value="P:NADP+ biosynthetic process"/>
    <property type="evidence" value="ECO:0007669"/>
    <property type="project" value="UniProtKB-UniRule"/>
</dbReference>
<organism evidence="9 10">
    <name type="scientific">Candidatus Muproteobacteria bacterium RBG_16_60_9</name>
    <dbReference type="NCBI Taxonomy" id="1817755"/>
    <lineage>
        <taxon>Bacteria</taxon>
        <taxon>Pseudomonadati</taxon>
        <taxon>Pseudomonadota</taxon>
        <taxon>Candidatus Muproteobacteria</taxon>
    </lineage>
</organism>
<evidence type="ECO:0000256" key="6">
    <source>
        <dbReference type="ARBA" id="ARBA00023027"/>
    </source>
</evidence>
<dbReference type="GO" id="GO:0005524">
    <property type="term" value="F:ATP binding"/>
    <property type="evidence" value="ECO:0007669"/>
    <property type="project" value="UniProtKB-KW"/>
</dbReference>
<evidence type="ECO:0000256" key="5">
    <source>
        <dbReference type="ARBA" id="ARBA00022857"/>
    </source>
</evidence>